<dbReference type="AlphaFoldDB" id="A0A059BHT4"/>
<sequence length="70" mass="8286">MVCLVSHVLICRPPTKESDPTHAQTTNDILYWLTNYKHTSMIKTRLVKRERKTLTLVCRRVRALNKMIFD</sequence>
<reference evidence="1" key="1">
    <citation type="submission" date="2013-07" db="EMBL/GenBank/DDBJ databases">
        <title>The genome of Eucalyptus grandis.</title>
        <authorList>
            <person name="Schmutz J."/>
            <person name="Hayes R."/>
            <person name="Myburg A."/>
            <person name="Tuskan G."/>
            <person name="Grattapaglia D."/>
            <person name="Rokhsar D.S."/>
        </authorList>
    </citation>
    <scope>NUCLEOTIDE SEQUENCE</scope>
    <source>
        <tissue evidence="1">Leaf extractions</tissue>
    </source>
</reference>
<protein>
    <submittedName>
        <fullName evidence="1">Uncharacterized protein</fullName>
    </submittedName>
</protein>
<organism evidence="1">
    <name type="scientific">Eucalyptus grandis</name>
    <name type="common">Flooded gum</name>
    <dbReference type="NCBI Taxonomy" id="71139"/>
    <lineage>
        <taxon>Eukaryota</taxon>
        <taxon>Viridiplantae</taxon>
        <taxon>Streptophyta</taxon>
        <taxon>Embryophyta</taxon>
        <taxon>Tracheophyta</taxon>
        <taxon>Spermatophyta</taxon>
        <taxon>Magnoliopsida</taxon>
        <taxon>eudicotyledons</taxon>
        <taxon>Gunneridae</taxon>
        <taxon>Pentapetalae</taxon>
        <taxon>rosids</taxon>
        <taxon>malvids</taxon>
        <taxon>Myrtales</taxon>
        <taxon>Myrtaceae</taxon>
        <taxon>Myrtoideae</taxon>
        <taxon>Eucalypteae</taxon>
        <taxon>Eucalyptus</taxon>
    </lineage>
</organism>
<name>A0A059BHT4_EUCGR</name>
<evidence type="ECO:0000313" key="1">
    <source>
        <dbReference type="EMBL" id="KCW65416.1"/>
    </source>
</evidence>
<accession>A0A059BHT4</accession>
<dbReference type="InParanoid" id="A0A059BHT4"/>
<gene>
    <name evidence="1" type="ORF">EUGRSUZ_G02839</name>
</gene>
<dbReference type="EMBL" id="KK198759">
    <property type="protein sequence ID" value="KCW65416.1"/>
    <property type="molecule type" value="Genomic_DNA"/>
</dbReference>
<dbReference type="Gramene" id="KCW65416">
    <property type="protein sequence ID" value="KCW65416"/>
    <property type="gene ID" value="EUGRSUZ_G02839"/>
</dbReference>
<proteinExistence type="predicted"/>